<accession>A0ABW2M1B6</accession>
<evidence type="ECO:0000313" key="1">
    <source>
        <dbReference type="EMBL" id="MFC7347284.1"/>
    </source>
</evidence>
<keyword evidence="2" id="KW-1185">Reference proteome</keyword>
<proteinExistence type="predicted"/>
<dbReference type="Proteomes" id="UP001596550">
    <property type="component" value="Unassembled WGS sequence"/>
</dbReference>
<dbReference type="EMBL" id="JBHTCR010000004">
    <property type="protein sequence ID" value="MFC7347284.1"/>
    <property type="molecule type" value="Genomic_DNA"/>
</dbReference>
<dbReference type="RefSeq" id="WP_378178516.1">
    <property type="nucleotide sequence ID" value="NZ_JBHTCR010000004.1"/>
</dbReference>
<gene>
    <name evidence="1" type="ORF">ACFQO9_11200</name>
</gene>
<evidence type="ECO:0000313" key="2">
    <source>
        <dbReference type="Proteomes" id="UP001596550"/>
    </source>
</evidence>
<sequence length="114" mass="13477">MISREEYLKALETVRKYREQVESEIIESASSPNAEKLLNEYDIPYRIRKVLGEVYLFTVIKDFKNNDWQSCYKLIKVSDLKTEPFLLENIVKYRGMGGQLKFEIKKVYMQLGAL</sequence>
<protein>
    <submittedName>
        <fullName evidence="1">Uncharacterized protein</fullName>
    </submittedName>
</protein>
<name>A0ABW2M1B6_9FLAO</name>
<organism evidence="1 2">
    <name type="scientific">Chryseobacterium zhengzhouense</name>
    <dbReference type="NCBI Taxonomy" id="1636086"/>
    <lineage>
        <taxon>Bacteria</taxon>
        <taxon>Pseudomonadati</taxon>
        <taxon>Bacteroidota</taxon>
        <taxon>Flavobacteriia</taxon>
        <taxon>Flavobacteriales</taxon>
        <taxon>Weeksellaceae</taxon>
        <taxon>Chryseobacterium group</taxon>
        <taxon>Chryseobacterium</taxon>
    </lineage>
</organism>
<comment type="caution">
    <text evidence="1">The sequence shown here is derived from an EMBL/GenBank/DDBJ whole genome shotgun (WGS) entry which is preliminary data.</text>
</comment>
<reference evidence="2" key="1">
    <citation type="journal article" date="2019" name="Int. J. Syst. Evol. Microbiol.">
        <title>The Global Catalogue of Microorganisms (GCM) 10K type strain sequencing project: providing services to taxonomists for standard genome sequencing and annotation.</title>
        <authorList>
            <consortium name="The Broad Institute Genomics Platform"/>
            <consortium name="The Broad Institute Genome Sequencing Center for Infectious Disease"/>
            <person name="Wu L."/>
            <person name="Ma J."/>
        </authorList>
    </citation>
    <scope>NUCLEOTIDE SEQUENCE [LARGE SCALE GENOMIC DNA]</scope>
    <source>
        <strain evidence="2">CCUG 54781</strain>
    </source>
</reference>